<dbReference type="EMBL" id="CAAALY010249454">
    <property type="protein sequence ID" value="VEL35276.1"/>
    <property type="molecule type" value="Genomic_DNA"/>
</dbReference>
<feature type="region of interest" description="Disordered" evidence="1">
    <location>
        <begin position="213"/>
        <end position="232"/>
    </location>
</feature>
<keyword evidence="3" id="KW-1185">Reference proteome</keyword>
<feature type="compositionally biased region" description="Polar residues" evidence="1">
    <location>
        <begin position="214"/>
        <end position="232"/>
    </location>
</feature>
<dbReference type="AlphaFoldDB" id="A0A448XF93"/>
<evidence type="ECO:0000313" key="3">
    <source>
        <dbReference type="Proteomes" id="UP000784294"/>
    </source>
</evidence>
<evidence type="ECO:0000256" key="1">
    <source>
        <dbReference type="SAM" id="MobiDB-lite"/>
    </source>
</evidence>
<organism evidence="2 3">
    <name type="scientific">Protopolystoma xenopodis</name>
    <dbReference type="NCBI Taxonomy" id="117903"/>
    <lineage>
        <taxon>Eukaryota</taxon>
        <taxon>Metazoa</taxon>
        <taxon>Spiralia</taxon>
        <taxon>Lophotrochozoa</taxon>
        <taxon>Platyhelminthes</taxon>
        <taxon>Monogenea</taxon>
        <taxon>Polyopisthocotylea</taxon>
        <taxon>Polystomatidea</taxon>
        <taxon>Polystomatidae</taxon>
        <taxon>Protopolystoma</taxon>
    </lineage>
</organism>
<protein>
    <submittedName>
        <fullName evidence="2">Uncharacterized protein</fullName>
    </submittedName>
</protein>
<dbReference type="Proteomes" id="UP000784294">
    <property type="component" value="Unassembled WGS sequence"/>
</dbReference>
<sequence>MALEDSNKILTAARDFITSVDIFTAADHQLNRQKSQATSALEKASQNIARESSNQNMPFSASRDLVWATLLHLHLLHDHTDRLSSSSSKAVVLGNVASEGGKAEATQTNEKINKVDLDTELDGLKSISESQNRVVQVDWAGASVFSGYPCIILLLSWLLEHLEPYSDSPIPSPALRPPLPLNLINLINQLLCSQLKIDLPPLDSESKILPSQLHPRQNTLGPGASSSKAQEDQTFSIGVEDDRYITTNWLGDSNKAQKAKFISTAVHQQSFVCLPEAYILMVGNWTVYLETIIRS</sequence>
<name>A0A448XF93_9PLAT</name>
<proteinExistence type="predicted"/>
<reference evidence="2" key="1">
    <citation type="submission" date="2018-11" db="EMBL/GenBank/DDBJ databases">
        <authorList>
            <consortium name="Pathogen Informatics"/>
        </authorList>
    </citation>
    <scope>NUCLEOTIDE SEQUENCE</scope>
</reference>
<accession>A0A448XF93</accession>
<comment type="caution">
    <text evidence="2">The sequence shown here is derived from an EMBL/GenBank/DDBJ whole genome shotgun (WGS) entry which is preliminary data.</text>
</comment>
<evidence type="ECO:0000313" key="2">
    <source>
        <dbReference type="EMBL" id="VEL35276.1"/>
    </source>
</evidence>
<gene>
    <name evidence="2" type="ORF">PXEA_LOCUS28716</name>
</gene>